<evidence type="ECO:0000313" key="3">
    <source>
        <dbReference type="EMBL" id="APC47626.1"/>
    </source>
</evidence>
<dbReference type="Pfam" id="PF04740">
    <property type="entry name" value="LXG"/>
    <property type="match status" value="1"/>
</dbReference>
<evidence type="ECO:0000259" key="2">
    <source>
        <dbReference type="Pfam" id="PF04740"/>
    </source>
</evidence>
<dbReference type="InterPro" id="IPR006829">
    <property type="entry name" value="LXG_dom"/>
</dbReference>
<dbReference type="Proteomes" id="UP000182945">
    <property type="component" value="Chromosome"/>
</dbReference>
<organism evidence="3 4">
    <name type="scientific">Virgibacillus halodenitrificans</name>
    <name type="common">Bacillus halodenitrificans</name>
    <dbReference type="NCBI Taxonomy" id="1482"/>
    <lineage>
        <taxon>Bacteria</taxon>
        <taxon>Bacillati</taxon>
        <taxon>Bacillota</taxon>
        <taxon>Bacilli</taxon>
        <taxon>Bacillales</taxon>
        <taxon>Bacillaceae</taxon>
        <taxon>Virgibacillus</taxon>
    </lineage>
</organism>
<evidence type="ECO:0000256" key="1">
    <source>
        <dbReference type="ARBA" id="ARBA00034117"/>
    </source>
</evidence>
<evidence type="ECO:0000313" key="4">
    <source>
        <dbReference type="Proteomes" id="UP000182945"/>
    </source>
</evidence>
<feature type="domain" description="LXG" evidence="2">
    <location>
        <begin position="2"/>
        <end position="60"/>
    </location>
</feature>
<protein>
    <recommendedName>
        <fullName evidence="2">LXG domain-containing protein</fullName>
    </recommendedName>
</protein>
<reference evidence="3 4" key="1">
    <citation type="submission" date="2016-11" db="EMBL/GenBank/DDBJ databases">
        <title>Complete genome sequencing of Virgibacillus halodenitrificans PDB-F2.</title>
        <authorList>
            <person name="Sun Z."/>
            <person name="Zhou Y."/>
            <person name="Li H."/>
        </authorList>
    </citation>
    <scope>NUCLEOTIDE SEQUENCE [LARGE SCALE GENOMIC DNA]</scope>
    <source>
        <strain evidence="3 4">PDB-F2</strain>
    </source>
</reference>
<comment type="similarity">
    <text evidence="1">In the N-terminal section; belongs to the LXG family.</text>
</comment>
<proteinExistence type="inferred from homology"/>
<accession>A0AAC9IX57</accession>
<sequence>MKVLDVESLKNNITTSTKQIDAFQDKITGLQKAVRGIVSLEDSLKGTGGEAIRGFYDDCHHVYGKRYVQFQCPATSATSFLSVR</sequence>
<name>A0AAC9IX57_VIRHA</name>
<dbReference type="EMBL" id="CP017962">
    <property type="protein sequence ID" value="APC47626.1"/>
    <property type="molecule type" value="Genomic_DNA"/>
</dbReference>
<dbReference type="AlphaFoldDB" id="A0AAC9IX57"/>
<gene>
    <name evidence="3" type="ORF">BME96_05345</name>
</gene>
<dbReference type="GeneID" id="71513810"/>
<dbReference type="RefSeq" id="WP_071648515.1">
    <property type="nucleotide sequence ID" value="NZ_CP017962.1"/>
</dbReference>
<dbReference type="KEGG" id="vhl:BME96_05345"/>